<accession>A0A2Z6R7R9</accession>
<keyword evidence="2" id="KW-1185">Reference proteome</keyword>
<organism evidence="1 2">
    <name type="scientific">Rhizophagus clarus</name>
    <dbReference type="NCBI Taxonomy" id="94130"/>
    <lineage>
        <taxon>Eukaryota</taxon>
        <taxon>Fungi</taxon>
        <taxon>Fungi incertae sedis</taxon>
        <taxon>Mucoromycota</taxon>
        <taxon>Glomeromycotina</taxon>
        <taxon>Glomeromycetes</taxon>
        <taxon>Glomerales</taxon>
        <taxon>Glomeraceae</taxon>
        <taxon>Rhizophagus</taxon>
    </lineage>
</organism>
<evidence type="ECO:0000313" key="2">
    <source>
        <dbReference type="Proteomes" id="UP000247702"/>
    </source>
</evidence>
<protein>
    <submittedName>
        <fullName evidence="1">Uncharacterized protein</fullName>
    </submittedName>
</protein>
<comment type="caution">
    <text evidence="1">The sequence shown here is derived from an EMBL/GenBank/DDBJ whole genome shotgun (WGS) entry which is preliminary data.</text>
</comment>
<proteinExistence type="predicted"/>
<reference evidence="1 2" key="1">
    <citation type="submission" date="2017-11" db="EMBL/GenBank/DDBJ databases">
        <title>The genome of Rhizophagus clarus HR1 reveals common genetic basis of auxotrophy among arbuscular mycorrhizal fungi.</title>
        <authorList>
            <person name="Kobayashi Y."/>
        </authorList>
    </citation>
    <scope>NUCLEOTIDE SEQUENCE [LARGE SCALE GENOMIC DNA]</scope>
    <source>
        <strain evidence="1 2">HR1</strain>
    </source>
</reference>
<evidence type="ECO:0000313" key="1">
    <source>
        <dbReference type="EMBL" id="GBB96962.1"/>
    </source>
</evidence>
<dbReference type="AlphaFoldDB" id="A0A2Z6R7R9"/>
<gene>
    <name evidence="1" type="ORF">RclHR1_28810002</name>
</gene>
<dbReference type="EMBL" id="BEXD01002092">
    <property type="protein sequence ID" value="GBB96962.1"/>
    <property type="molecule type" value="Genomic_DNA"/>
</dbReference>
<name>A0A2Z6R7R9_9GLOM</name>
<dbReference type="Proteomes" id="UP000247702">
    <property type="component" value="Unassembled WGS sequence"/>
</dbReference>
<sequence>MKSTTRLLKLRHDWTIGIKVRVSWMLPDKKHDWTIGIKHDRTIGIKVREVLLDEKHDQTIRIKIREVLLDEKHDRTIGIKCCQMKSITGLLELSVAG</sequence>